<accession>A0ACC0KLK8</accession>
<comment type="caution">
    <text evidence="1">The sequence shown here is derived from an EMBL/GenBank/DDBJ whole genome shotgun (WGS) entry which is preliminary data.</text>
</comment>
<proteinExistence type="predicted"/>
<evidence type="ECO:0000313" key="1">
    <source>
        <dbReference type="EMBL" id="KAI8437046.1"/>
    </source>
</evidence>
<keyword evidence="2" id="KW-1185">Reference proteome</keyword>
<dbReference type="Proteomes" id="UP001064048">
    <property type="component" value="Chromosome 17"/>
</dbReference>
<gene>
    <name evidence="1" type="ORF">MSG28_010419</name>
</gene>
<name>A0ACC0KLK8_CHOFU</name>
<evidence type="ECO:0000313" key="2">
    <source>
        <dbReference type="Proteomes" id="UP001064048"/>
    </source>
</evidence>
<dbReference type="EMBL" id="CM046117">
    <property type="protein sequence ID" value="KAI8437046.1"/>
    <property type="molecule type" value="Genomic_DNA"/>
</dbReference>
<organism evidence="1 2">
    <name type="scientific">Choristoneura fumiferana</name>
    <name type="common">Spruce budworm moth</name>
    <name type="synonym">Archips fumiferana</name>
    <dbReference type="NCBI Taxonomy" id="7141"/>
    <lineage>
        <taxon>Eukaryota</taxon>
        <taxon>Metazoa</taxon>
        <taxon>Ecdysozoa</taxon>
        <taxon>Arthropoda</taxon>
        <taxon>Hexapoda</taxon>
        <taxon>Insecta</taxon>
        <taxon>Pterygota</taxon>
        <taxon>Neoptera</taxon>
        <taxon>Endopterygota</taxon>
        <taxon>Lepidoptera</taxon>
        <taxon>Glossata</taxon>
        <taxon>Ditrysia</taxon>
        <taxon>Tortricoidea</taxon>
        <taxon>Tortricidae</taxon>
        <taxon>Tortricinae</taxon>
        <taxon>Choristoneura</taxon>
    </lineage>
</organism>
<reference evidence="1 2" key="1">
    <citation type="journal article" date="2022" name="Genome Biol. Evol.">
        <title>The Spruce Budworm Genome: Reconstructing the Evolutionary History of Antifreeze Proteins.</title>
        <authorList>
            <person name="Beliveau C."/>
            <person name="Gagne P."/>
            <person name="Picq S."/>
            <person name="Vernygora O."/>
            <person name="Keeling C.I."/>
            <person name="Pinkney K."/>
            <person name="Doucet D."/>
            <person name="Wen F."/>
            <person name="Johnston J.S."/>
            <person name="Maaroufi H."/>
            <person name="Boyle B."/>
            <person name="Laroche J."/>
            <person name="Dewar K."/>
            <person name="Juretic N."/>
            <person name="Blackburn G."/>
            <person name="Nisole A."/>
            <person name="Brunet B."/>
            <person name="Brandao M."/>
            <person name="Lumley L."/>
            <person name="Duan J."/>
            <person name="Quan G."/>
            <person name="Lucarotti C.J."/>
            <person name="Roe A.D."/>
            <person name="Sperling F.A.H."/>
            <person name="Levesque R.C."/>
            <person name="Cusson M."/>
        </authorList>
    </citation>
    <scope>NUCLEOTIDE SEQUENCE [LARGE SCALE GENOMIC DNA]</scope>
    <source>
        <strain evidence="1">Glfc:IPQL:Cfum</strain>
    </source>
</reference>
<feature type="non-terminal residue" evidence="1">
    <location>
        <position position="427"/>
    </location>
</feature>
<sequence>MYRINLLLVGFATHVLSEPIKYCDYNTSVDISQGTHISNGDINFDGERYQQHEYFFDKKTGTQRGCICWKKICVRKCCPLGQGYTQNKSCANVSSPFDPPIWDDYGELKGVDVSKFHLLFGKVECLNAARLKLSQISDNLHLLKDPETKKNFTRLDALVCFANEDEEHNYTSSYVLLSGMLISCVFFIVTIAVYAWLPELQNLHGRVLMVYLACMCVGFAFLSSMQILLTVDNITINVCLGLTFVIYFALLSAFFWLNVMCFDIWWTFRTRRPRRTSPGLMRSYCFANEDEEHNYTVVTFVTFVIYFALLSAFFWLNVMCFDIWWTFSGKRGLSLERWSMRARFCAYAAYAFGFPTGLTVLLAALEFSGRSKLIYLYGPIVILCIANMLFTVMGINWILEVVSALYPQANNVWRFVDAYNVMIGFFI</sequence>
<protein>
    <submittedName>
        <fullName evidence="1">Uncharacterized protein</fullName>
    </submittedName>
</protein>